<sequence length="431" mass="46370">MTLTLERSPPLVRDRDSDLELARSLFDDLRRATSDGKGISRVAYSDRETAALDLIASKARELGLHAGRDAASNLVITLEGSDPALPFIACGSHLDSVPQGGNFDGAAGVVAGLAVLAGFLNEDLRPRRTVKVYGLRGEESARFGRAYIGSRSLLGQLPPGELALPAGDTGRSLGDCMRDVGVDVDRVARGQAIIDAKSVAAWLELHIEQGPVLEARNLPIGIVQGIRGNVRHRTIACIGQAGHSGAVPRWLRHDAVFAAAELISRLDEHWCRFLEQGRDLVVTSGIFGTEAGEQAIARIPGLVSFSIDFRSHSRETLESFYGLFQGECDRIADERGVQFRRDTRCDTPGATLDQVWIERLKAAARERGLEDEEIPSGGGHDAAVFANAGIPSAMVFVRNANGSHNPSEAMDLNDFVHGVAVMRTAISKVIQ</sequence>
<dbReference type="Proteomes" id="UP000606044">
    <property type="component" value="Unassembled WGS sequence"/>
</dbReference>
<evidence type="ECO:0000256" key="2">
    <source>
        <dbReference type="ARBA" id="ARBA00022801"/>
    </source>
</evidence>
<dbReference type="SUPFAM" id="SSF55031">
    <property type="entry name" value="Bacterial exopeptidase dimerisation domain"/>
    <property type="match status" value="1"/>
</dbReference>
<feature type="binding site" evidence="3">
    <location>
        <position position="206"/>
    </location>
    <ligand>
        <name>Zn(2+)</name>
        <dbReference type="ChEBI" id="CHEBI:29105"/>
        <label>1</label>
    </ligand>
</feature>
<evidence type="ECO:0000256" key="1">
    <source>
        <dbReference type="ARBA" id="ARBA00006153"/>
    </source>
</evidence>
<feature type="binding site" evidence="3">
    <location>
        <position position="104"/>
    </location>
    <ligand>
        <name>Zn(2+)</name>
        <dbReference type="ChEBI" id="CHEBI:29105"/>
        <label>2</label>
    </ligand>
</feature>
<dbReference type="InterPro" id="IPR036264">
    <property type="entry name" value="Bact_exopeptidase_dim_dom"/>
</dbReference>
<reference evidence="4" key="2">
    <citation type="submission" date="2020-09" db="EMBL/GenBank/DDBJ databases">
        <authorList>
            <person name="Sun Q."/>
            <person name="Sedlacek I."/>
        </authorList>
    </citation>
    <scope>NUCLEOTIDE SEQUENCE</scope>
    <source>
        <strain evidence="4">CCM 7897</strain>
    </source>
</reference>
<evidence type="ECO:0000256" key="3">
    <source>
        <dbReference type="PIRSR" id="PIRSR001235-1"/>
    </source>
</evidence>
<organism evidence="4 5">
    <name type="scientific">Azorhizobium oxalatiphilum</name>
    <dbReference type="NCBI Taxonomy" id="980631"/>
    <lineage>
        <taxon>Bacteria</taxon>
        <taxon>Pseudomonadati</taxon>
        <taxon>Pseudomonadota</taxon>
        <taxon>Alphaproteobacteria</taxon>
        <taxon>Hyphomicrobiales</taxon>
        <taxon>Xanthobacteraceae</taxon>
        <taxon>Azorhizobium</taxon>
    </lineage>
</organism>
<name>A0A917CF07_9HYPH</name>
<comment type="similarity">
    <text evidence="1">Belongs to the peptidase M20 family.</text>
</comment>
<feature type="binding site" evidence="3">
    <location>
        <position position="104"/>
    </location>
    <ligand>
        <name>Zn(2+)</name>
        <dbReference type="ChEBI" id="CHEBI:29105"/>
        <label>1</label>
    </ligand>
</feature>
<dbReference type="Pfam" id="PF01546">
    <property type="entry name" value="Peptidase_M20"/>
    <property type="match status" value="1"/>
</dbReference>
<gene>
    <name evidence="4" type="ORF">GCM10007301_52010</name>
</gene>
<comment type="cofactor">
    <cofactor evidence="3">
        <name>Zn(2+)</name>
        <dbReference type="ChEBI" id="CHEBI:29105"/>
    </cofactor>
    <text evidence="3">Binds 2 Zn(2+) ions per subunit.</text>
</comment>
<keyword evidence="3" id="KW-0479">Metal-binding</keyword>
<comment type="caution">
    <text evidence="4">The sequence shown here is derived from an EMBL/GenBank/DDBJ whole genome shotgun (WGS) entry which is preliminary data.</text>
</comment>
<dbReference type="GO" id="GO:0016813">
    <property type="term" value="F:hydrolase activity, acting on carbon-nitrogen (but not peptide) bonds, in linear amidines"/>
    <property type="evidence" value="ECO:0007669"/>
    <property type="project" value="InterPro"/>
</dbReference>
<dbReference type="InterPro" id="IPR010158">
    <property type="entry name" value="Amidase_Cbmase"/>
</dbReference>
<dbReference type="PANTHER" id="PTHR32494:SF5">
    <property type="entry name" value="ALLANTOATE AMIDOHYDROLASE"/>
    <property type="match status" value="1"/>
</dbReference>
<reference evidence="4" key="1">
    <citation type="journal article" date="2014" name="Int. J. Syst. Evol. Microbiol.">
        <title>Complete genome sequence of Corynebacterium casei LMG S-19264T (=DSM 44701T), isolated from a smear-ripened cheese.</title>
        <authorList>
            <consortium name="US DOE Joint Genome Institute (JGI-PGF)"/>
            <person name="Walter F."/>
            <person name="Albersmeier A."/>
            <person name="Kalinowski J."/>
            <person name="Ruckert C."/>
        </authorList>
    </citation>
    <scope>NUCLEOTIDE SEQUENCE</scope>
    <source>
        <strain evidence="4">CCM 7897</strain>
    </source>
</reference>
<feature type="binding site" evidence="3">
    <location>
        <position position="139"/>
    </location>
    <ligand>
        <name>Zn(2+)</name>
        <dbReference type="ChEBI" id="CHEBI:29105"/>
        <label>2</label>
    </ligand>
</feature>
<feature type="binding site" evidence="3">
    <location>
        <position position="404"/>
    </location>
    <ligand>
        <name>Zn(2+)</name>
        <dbReference type="ChEBI" id="CHEBI:29105"/>
        <label>2</label>
    </ligand>
</feature>
<dbReference type="PIRSF" id="PIRSF001235">
    <property type="entry name" value="Amidase_carbamoylase"/>
    <property type="match status" value="1"/>
</dbReference>
<keyword evidence="3" id="KW-0862">Zinc</keyword>
<dbReference type="Gene3D" id="3.30.70.360">
    <property type="match status" value="1"/>
</dbReference>
<dbReference type="EMBL" id="BMCT01000011">
    <property type="protein sequence ID" value="GGF85759.1"/>
    <property type="molecule type" value="Genomic_DNA"/>
</dbReference>
<dbReference type="SUPFAM" id="SSF53187">
    <property type="entry name" value="Zn-dependent exopeptidases"/>
    <property type="match status" value="1"/>
</dbReference>
<dbReference type="NCBIfam" id="TIGR01879">
    <property type="entry name" value="hydantase"/>
    <property type="match status" value="1"/>
</dbReference>
<keyword evidence="5" id="KW-1185">Reference proteome</keyword>
<dbReference type="InterPro" id="IPR002933">
    <property type="entry name" value="Peptidase_M20"/>
</dbReference>
<dbReference type="AlphaFoldDB" id="A0A917CF07"/>
<evidence type="ECO:0000313" key="5">
    <source>
        <dbReference type="Proteomes" id="UP000606044"/>
    </source>
</evidence>
<accession>A0A917CF07</accession>
<feature type="binding site" evidence="3">
    <location>
        <position position="93"/>
    </location>
    <ligand>
        <name>Zn(2+)</name>
        <dbReference type="ChEBI" id="CHEBI:29105"/>
        <label>1</label>
    </ligand>
</feature>
<protein>
    <submittedName>
        <fullName evidence="4">Zn-dependent hydrolase</fullName>
    </submittedName>
</protein>
<evidence type="ECO:0000313" key="4">
    <source>
        <dbReference type="EMBL" id="GGF85759.1"/>
    </source>
</evidence>
<keyword evidence="2 4" id="KW-0378">Hydrolase</keyword>
<dbReference type="Gene3D" id="3.40.630.10">
    <property type="entry name" value="Zn peptidases"/>
    <property type="match status" value="1"/>
</dbReference>
<proteinExistence type="inferred from homology"/>
<dbReference type="PANTHER" id="PTHR32494">
    <property type="entry name" value="ALLANTOATE DEIMINASE-RELATED"/>
    <property type="match status" value="1"/>
</dbReference>
<dbReference type="RefSeq" id="WP_188583793.1">
    <property type="nucleotide sequence ID" value="NZ_BMCT01000011.1"/>
</dbReference>
<dbReference type="GO" id="GO:0046872">
    <property type="term" value="F:metal ion binding"/>
    <property type="evidence" value="ECO:0007669"/>
    <property type="project" value="UniProtKB-KW"/>
</dbReference>